<dbReference type="Proteomes" id="UP000824120">
    <property type="component" value="Chromosome 5"/>
</dbReference>
<keyword evidence="3" id="KW-1185">Reference proteome</keyword>
<evidence type="ECO:0000313" key="3">
    <source>
        <dbReference type="Proteomes" id="UP000824120"/>
    </source>
</evidence>
<feature type="compositionally biased region" description="Polar residues" evidence="1">
    <location>
        <begin position="85"/>
        <end position="103"/>
    </location>
</feature>
<dbReference type="AlphaFoldDB" id="A0A9J5Z046"/>
<evidence type="ECO:0000256" key="1">
    <source>
        <dbReference type="SAM" id="MobiDB-lite"/>
    </source>
</evidence>
<dbReference type="EMBL" id="JACXVP010000005">
    <property type="protein sequence ID" value="KAG5606281.1"/>
    <property type="molecule type" value="Genomic_DNA"/>
</dbReference>
<proteinExistence type="predicted"/>
<sequence>MVLLPQHNSAQYTCCNKRAIVDSLAESLYFVQDDDFISFVLNGLDSSYGIFKATFNMCSGLTTPEELFGLLLQEEERLAEEHRSTTINTQFGSSPSHAMLTQS</sequence>
<reference evidence="2 3" key="1">
    <citation type="submission" date="2020-09" db="EMBL/GenBank/DDBJ databases">
        <title>De no assembly of potato wild relative species, Solanum commersonii.</title>
        <authorList>
            <person name="Cho K."/>
        </authorList>
    </citation>
    <scope>NUCLEOTIDE SEQUENCE [LARGE SCALE GENOMIC DNA]</scope>
    <source>
        <strain evidence="2">LZ3.2</strain>
        <tissue evidence="2">Leaf</tissue>
    </source>
</reference>
<dbReference type="OrthoDB" id="1752333at2759"/>
<dbReference type="PANTHER" id="PTHR47481:SF28">
    <property type="entry name" value="RETROTRANSPOSON COPIA-LIKE N-TERMINAL DOMAIN-CONTAINING PROTEIN"/>
    <property type="match status" value="1"/>
</dbReference>
<evidence type="ECO:0000313" key="2">
    <source>
        <dbReference type="EMBL" id="KAG5606281.1"/>
    </source>
</evidence>
<organism evidence="2 3">
    <name type="scientific">Solanum commersonii</name>
    <name type="common">Commerson's wild potato</name>
    <name type="synonym">Commerson's nightshade</name>
    <dbReference type="NCBI Taxonomy" id="4109"/>
    <lineage>
        <taxon>Eukaryota</taxon>
        <taxon>Viridiplantae</taxon>
        <taxon>Streptophyta</taxon>
        <taxon>Embryophyta</taxon>
        <taxon>Tracheophyta</taxon>
        <taxon>Spermatophyta</taxon>
        <taxon>Magnoliopsida</taxon>
        <taxon>eudicotyledons</taxon>
        <taxon>Gunneridae</taxon>
        <taxon>Pentapetalae</taxon>
        <taxon>asterids</taxon>
        <taxon>lamiids</taxon>
        <taxon>Solanales</taxon>
        <taxon>Solanaceae</taxon>
        <taxon>Solanoideae</taxon>
        <taxon>Solaneae</taxon>
        <taxon>Solanum</taxon>
    </lineage>
</organism>
<comment type="caution">
    <text evidence="2">The sequence shown here is derived from an EMBL/GenBank/DDBJ whole genome shotgun (WGS) entry which is preliminary data.</text>
</comment>
<accession>A0A9J5Z046</accession>
<dbReference type="PANTHER" id="PTHR47481">
    <property type="match status" value="1"/>
</dbReference>
<gene>
    <name evidence="2" type="ORF">H5410_027773</name>
</gene>
<feature type="region of interest" description="Disordered" evidence="1">
    <location>
        <begin position="82"/>
        <end position="103"/>
    </location>
</feature>
<protein>
    <submittedName>
        <fullName evidence="2">Uncharacterized protein</fullName>
    </submittedName>
</protein>
<name>A0A9J5Z046_SOLCO</name>